<feature type="region of interest" description="Disordered" evidence="1">
    <location>
        <begin position="19"/>
        <end position="40"/>
    </location>
</feature>
<organism evidence="2">
    <name type="scientific">Arion vulgaris</name>
    <dbReference type="NCBI Taxonomy" id="1028688"/>
    <lineage>
        <taxon>Eukaryota</taxon>
        <taxon>Metazoa</taxon>
        <taxon>Spiralia</taxon>
        <taxon>Lophotrochozoa</taxon>
        <taxon>Mollusca</taxon>
        <taxon>Gastropoda</taxon>
        <taxon>Heterobranchia</taxon>
        <taxon>Euthyneura</taxon>
        <taxon>Panpulmonata</taxon>
        <taxon>Eupulmonata</taxon>
        <taxon>Stylommatophora</taxon>
        <taxon>Helicina</taxon>
        <taxon>Arionoidea</taxon>
        <taxon>Arionidae</taxon>
        <taxon>Arion</taxon>
    </lineage>
</organism>
<feature type="non-terminal residue" evidence="2">
    <location>
        <position position="1"/>
    </location>
</feature>
<dbReference type="AlphaFoldDB" id="A0A0B6ZBB3"/>
<feature type="compositionally biased region" description="Polar residues" evidence="1">
    <location>
        <begin position="197"/>
        <end position="216"/>
    </location>
</feature>
<evidence type="ECO:0000256" key="1">
    <source>
        <dbReference type="SAM" id="MobiDB-lite"/>
    </source>
</evidence>
<gene>
    <name evidence="2" type="primary">ORF56254</name>
</gene>
<name>A0A0B6ZBB3_9EUPU</name>
<proteinExistence type="predicted"/>
<feature type="region of interest" description="Disordered" evidence="1">
    <location>
        <begin position="96"/>
        <end position="125"/>
    </location>
</feature>
<dbReference type="EMBL" id="HACG01018918">
    <property type="protein sequence ID" value="CEK65783.1"/>
    <property type="molecule type" value="Transcribed_RNA"/>
</dbReference>
<sequence>GNITGSQVSIGQVSTVASSGYQSLPHNQSQSNSPVDSGIHTQHVQELTREVTRSPVIHYQPPTQPLAFSNPLFQHHHQQQPKQVQVRTHHGMPLSQAETVQRVSSDSSLSSDNGGETKDPSSKSHFAKMTSLAATGSRDYQSSIAPLKKLSQLSSSSSDDSLNEQSVSSVGSSSHSSHSSNFVHSSSVSFMSPLSSARTTSSVMPFQGSNTMNGCSTFPRRHRCQPEQSNSRDTSPPPTQRDVMNTSV</sequence>
<feature type="non-terminal residue" evidence="2">
    <location>
        <position position="248"/>
    </location>
</feature>
<evidence type="ECO:0000313" key="2">
    <source>
        <dbReference type="EMBL" id="CEK65783.1"/>
    </source>
</evidence>
<accession>A0A0B6ZBB3</accession>
<protein>
    <submittedName>
        <fullName evidence="2">Uncharacterized protein</fullName>
    </submittedName>
</protein>
<feature type="region of interest" description="Disordered" evidence="1">
    <location>
        <begin position="151"/>
        <end position="248"/>
    </location>
</feature>
<reference evidence="2" key="1">
    <citation type="submission" date="2014-12" db="EMBL/GenBank/DDBJ databases">
        <title>Insight into the proteome of Arion vulgaris.</title>
        <authorList>
            <person name="Aradska J."/>
            <person name="Bulat T."/>
            <person name="Smidak R."/>
            <person name="Sarate P."/>
            <person name="Gangsoo J."/>
            <person name="Sialana F."/>
            <person name="Bilban M."/>
            <person name="Lubec G."/>
        </authorList>
    </citation>
    <scope>NUCLEOTIDE SEQUENCE</scope>
    <source>
        <tissue evidence="2">Skin</tissue>
    </source>
</reference>
<feature type="compositionally biased region" description="Low complexity" evidence="1">
    <location>
        <begin position="151"/>
        <end position="196"/>
    </location>
</feature>